<evidence type="ECO:0000313" key="1">
    <source>
        <dbReference type="EMBL" id="CAG1964402.1"/>
    </source>
</evidence>
<dbReference type="EMBL" id="CAJPIJ010000053">
    <property type="protein sequence ID" value="CAG1964402.1"/>
    <property type="molecule type" value="Genomic_DNA"/>
</dbReference>
<gene>
    <name evidence="1" type="ORF">MDCFG202_LOCUS17492</name>
</gene>
<reference evidence="1" key="1">
    <citation type="submission" date="2021-03" db="EMBL/GenBank/DDBJ databases">
        <authorList>
            <person name="Alouane T."/>
            <person name="Langin T."/>
            <person name="Bonhomme L."/>
        </authorList>
    </citation>
    <scope>NUCLEOTIDE SEQUENCE</scope>
    <source>
        <strain evidence="1">MDC_Fg202</strain>
    </source>
</reference>
<proteinExistence type="predicted"/>
<name>A0A9N8R636_GIBZA</name>
<evidence type="ECO:0000313" key="2">
    <source>
        <dbReference type="Proteomes" id="UP000746612"/>
    </source>
</evidence>
<accession>A0A9N8R636</accession>
<sequence>MRNCDSPSAAILSLSTAIFSLALLSLAALLFPLAAVIVPPQVVTKVTDDIVVLSKEQSCGFRTEVA</sequence>
<dbReference type="Proteomes" id="UP000746612">
    <property type="component" value="Unassembled WGS sequence"/>
</dbReference>
<organism evidence="1 2">
    <name type="scientific">Gibberella zeae</name>
    <name type="common">Wheat head blight fungus</name>
    <name type="synonym">Fusarium graminearum</name>
    <dbReference type="NCBI Taxonomy" id="5518"/>
    <lineage>
        <taxon>Eukaryota</taxon>
        <taxon>Fungi</taxon>
        <taxon>Dikarya</taxon>
        <taxon>Ascomycota</taxon>
        <taxon>Pezizomycotina</taxon>
        <taxon>Sordariomycetes</taxon>
        <taxon>Hypocreomycetidae</taxon>
        <taxon>Hypocreales</taxon>
        <taxon>Nectriaceae</taxon>
        <taxon>Fusarium</taxon>
    </lineage>
</organism>
<comment type="caution">
    <text evidence="1">The sequence shown here is derived from an EMBL/GenBank/DDBJ whole genome shotgun (WGS) entry which is preliminary data.</text>
</comment>
<dbReference type="AlphaFoldDB" id="A0A9N8R636"/>
<protein>
    <submittedName>
        <fullName evidence="1">Uncharacterized protein</fullName>
    </submittedName>
</protein>